<sequence length="59" mass="6616">MPQLSPMMGFIMFLFVLSFYLAFFFGISKKPAKVSASKMETSSKPSLTIFKLWNGSNNA</sequence>
<feature type="transmembrane region" description="Helical" evidence="1">
    <location>
        <begin position="6"/>
        <end position="27"/>
    </location>
</feature>
<keyword evidence="1" id="KW-1133">Transmembrane helix</keyword>
<protein>
    <submittedName>
        <fullName evidence="2">ATP synthase F0 subunit 8</fullName>
    </submittedName>
</protein>
<dbReference type="EMBL" id="KP764765">
    <property type="protein sequence ID" value="AKE07290.1"/>
    <property type="molecule type" value="Genomic_DNA"/>
</dbReference>
<dbReference type="AlphaFoldDB" id="A0A0F6QIY1"/>
<evidence type="ECO:0000313" key="2">
    <source>
        <dbReference type="EMBL" id="AKE07290.1"/>
    </source>
</evidence>
<keyword evidence="1" id="KW-0812">Transmembrane</keyword>
<keyword evidence="2" id="KW-0496">Mitochondrion</keyword>
<geneLocation type="mitochondrion" evidence="2"/>
<organism evidence="2">
    <name type="scientific">Tritonia tetraquetra</name>
    <dbReference type="NCBI Taxonomy" id="2780533"/>
    <lineage>
        <taxon>Eukaryota</taxon>
        <taxon>Metazoa</taxon>
        <taxon>Spiralia</taxon>
        <taxon>Lophotrochozoa</taxon>
        <taxon>Mollusca</taxon>
        <taxon>Gastropoda</taxon>
        <taxon>Heterobranchia</taxon>
        <taxon>Euthyneura</taxon>
        <taxon>Nudipleura</taxon>
        <taxon>Nudibranchia</taxon>
        <taxon>Cladobranchia</taxon>
        <taxon>Dendronotoidea</taxon>
        <taxon>Tritoniidae</taxon>
        <taxon>Tritonia</taxon>
    </lineage>
</organism>
<evidence type="ECO:0000256" key="1">
    <source>
        <dbReference type="SAM" id="Phobius"/>
    </source>
</evidence>
<reference evidence="2" key="1">
    <citation type="submission" date="2015-02" db="EMBL/GenBank/DDBJ databases">
        <title>The mitochondrial genomes of the nudibranch mollusks, Melibe leonina and Tritonia diomedea, and their impact on gastropod phylogeny.</title>
        <authorList>
            <person name="Sevigny J.L."/>
            <person name="Kirouac L.E."/>
            <person name="Thomas W.K."/>
            <person name="Ramsdell J.S."/>
            <person name="Lawlor K.E."/>
            <person name="Sharifi O."/>
            <person name="Grewal S."/>
            <person name="Baysdorfer C."/>
            <person name="Curr K."/>
            <person name="Naimie A.A."/>
            <person name="Okamoto K."/>
            <person name="Murray J.A."/>
            <person name="Newcomb J.M."/>
        </authorList>
    </citation>
    <scope>NUCLEOTIDE SEQUENCE</scope>
</reference>
<proteinExistence type="predicted"/>
<dbReference type="RefSeq" id="YP_009136685.1">
    <property type="nucleotide sequence ID" value="NC_026988.1"/>
</dbReference>
<name>A0A0F6QIY1_9GAST</name>
<dbReference type="GeneID" id="24251414"/>
<accession>A0A0F6QIY1</accession>
<keyword evidence="1" id="KW-0472">Membrane</keyword>
<dbReference type="CTD" id="4509"/>
<gene>
    <name evidence="2" type="primary">ATP8</name>
</gene>